<proteinExistence type="predicted"/>
<gene>
    <name evidence="1" type="ORF">GECvBN3_gp024</name>
</gene>
<dbReference type="GeneID" id="99978575"/>
<name>A0A7S9SQZ2_9CAUD</name>
<dbReference type="EMBL" id="MW006478">
    <property type="protein sequence ID" value="QPI14848.1"/>
    <property type="molecule type" value="Genomic_DNA"/>
</dbReference>
<evidence type="ECO:0000313" key="2">
    <source>
        <dbReference type="Proteomes" id="UP000594446"/>
    </source>
</evidence>
<keyword evidence="2" id="KW-1185">Reference proteome</keyword>
<reference evidence="1 2" key="1">
    <citation type="submission" date="2020-09" db="EMBL/GenBank/DDBJ databases">
        <authorList>
            <person name="Makalatia K."/>
            <person name="Wagemans J."/>
        </authorList>
    </citation>
    <scope>NUCLEOTIDE SEQUENCE [LARGE SCALE GENOMIC DNA]</scope>
</reference>
<organism evidence="1 2">
    <name type="scientific">Salmonella phage GEC_vB_N3</name>
    <dbReference type="NCBI Taxonomy" id="2777377"/>
    <lineage>
        <taxon>Viruses</taxon>
        <taxon>Duplodnaviria</taxon>
        <taxon>Heunggongvirae</taxon>
        <taxon>Uroviricota</taxon>
        <taxon>Caudoviricetes</taxon>
        <taxon>Demerecviridae</taxon>
        <taxon>Markadamsvirinae</taxon>
        <taxon>Epseptimavirus</taxon>
        <taxon>Epseptimavirus N3</taxon>
    </lineage>
</organism>
<dbReference type="Proteomes" id="UP000594446">
    <property type="component" value="Segment"/>
</dbReference>
<protein>
    <submittedName>
        <fullName evidence="1">Uncharacterized protein</fullName>
    </submittedName>
</protein>
<dbReference type="RefSeq" id="YP_011815779.1">
    <property type="nucleotide sequence ID" value="NC_103212.1"/>
</dbReference>
<sequence>MRLILISLSKCELLSFSFRFLNENDSYYHSHSGEQGNCPALLCKSDICPHGLRVGMYVQIRQFLVVCKSDPKNFYSVQIRQ</sequence>
<accession>A0A7S9SQZ2</accession>
<evidence type="ECO:0000313" key="1">
    <source>
        <dbReference type="EMBL" id="QPI14848.1"/>
    </source>
</evidence>